<comment type="subcellular location">
    <subcellularLocation>
        <location evidence="9">Cell membrane</location>
        <topology evidence="9">Single-pass type II membrane protein</topology>
    </subcellularLocation>
</comment>
<feature type="topological domain" description="Cytoplasmic" evidence="9">
    <location>
        <begin position="1"/>
        <end position="15"/>
    </location>
</feature>
<evidence type="ECO:0000256" key="8">
    <source>
        <dbReference type="ARBA" id="ARBA00023316"/>
    </source>
</evidence>
<evidence type="ECO:0000259" key="11">
    <source>
        <dbReference type="Pfam" id="PF03816"/>
    </source>
</evidence>
<evidence type="ECO:0000256" key="10">
    <source>
        <dbReference type="SAM" id="Phobius"/>
    </source>
</evidence>
<dbReference type="Proteomes" id="UP001335737">
    <property type="component" value="Unassembled WGS sequence"/>
</dbReference>
<dbReference type="InterPro" id="IPR004474">
    <property type="entry name" value="LytR_CpsA_psr"/>
</dbReference>
<protein>
    <recommendedName>
        <fullName evidence="9">Polyisoprenyl-teichoic acid--peptidoglycan teichoic acid transferase TagU</fullName>
        <ecNumber evidence="9">2.7.8.-</ecNumber>
    </recommendedName>
</protein>
<proteinExistence type="inferred from homology"/>
<dbReference type="EMBL" id="JARZFX010000002">
    <property type="protein sequence ID" value="MEC5423318.1"/>
    <property type="molecule type" value="Genomic_DNA"/>
</dbReference>
<comment type="caution">
    <text evidence="12">The sequence shown here is derived from an EMBL/GenBank/DDBJ whole genome shotgun (WGS) entry which is preliminary data.</text>
</comment>
<evidence type="ECO:0000256" key="5">
    <source>
        <dbReference type="ARBA" id="ARBA00022968"/>
    </source>
</evidence>
<accession>A0ABU6KE18</accession>
<comment type="pathway">
    <text evidence="9">Cell wall biogenesis.</text>
</comment>
<dbReference type="PANTHER" id="PTHR33392">
    <property type="entry name" value="POLYISOPRENYL-TEICHOIC ACID--PEPTIDOGLYCAN TEICHOIC ACID TRANSFERASE TAGU"/>
    <property type="match status" value="1"/>
</dbReference>
<evidence type="ECO:0000256" key="1">
    <source>
        <dbReference type="ARBA" id="ARBA00006068"/>
    </source>
</evidence>
<feature type="domain" description="Cell envelope-related transcriptional attenuator" evidence="11">
    <location>
        <begin position="87"/>
        <end position="229"/>
    </location>
</feature>
<keyword evidence="3 9" id="KW-0808">Transferase</keyword>
<dbReference type="PANTHER" id="PTHR33392:SF6">
    <property type="entry name" value="POLYISOPRENYL-TEICHOIC ACID--PEPTIDOGLYCAN TEICHOIC ACID TRANSFERASE TAGU"/>
    <property type="match status" value="1"/>
</dbReference>
<evidence type="ECO:0000256" key="4">
    <source>
        <dbReference type="ARBA" id="ARBA00022692"/>
    </source>
</evidence>
<organism evidence="12 13">
    <name type="scientific">Virgibacillus tibetensis</name>
    <dbReference type="NCBI Taxonomy" id="3042313"/>
    <lineage>
        <taxon>Bacteria</taxon>
        <taxon>Bacillati</taxon>
        <taxon>Bacillota</taxon>
        <taxon>Bacilli</taxon>
        <taxon>Bacillales</taxon>
        <taxon>Bacillaceae</taxon>
        <taxon>Virgibacillus</taxon>
    </lineage>
</organism>
<name>A0ABU6KE18_9BACI</name>
<feature type="transmembrane region" description="Helical" evidence="10">
    <location>
        <begin position="21"/>
        <end position="39"/>
    </location>
</feature>
<keyword evidence="2 9" id="KW-1003">Cell membrane</keyword>
<evidence type="ECO:0000256" key="6">
    <source>
        <dbReference type="ARBA" id="ARBA00022989"/>
    </source>
</evidence>
<evidence type="ECO:0000313" key="12">
    <source>
        <dbReference type="EMBL" id="MEC5423318.1"/>
    </source>
</evidence>
<dbReference type="Gene3D" id="3.40.630.190">
    <property type="entry name" value="LCP protein"/>
    <property type="match status" value="1"/>
</dbReference>
<feature type="topological domain" description="Extracellular" evidence="9">
    <location>
        <begin position="37"/>
        <end position="311"/>
    </location>
</feature>
<gene>
    <name evidence="9" type="primary">tagU</name>
    <name evidence="12" type="ORF">QGM71_07375</name>
</gene>
<evidence type="ECO:0000256" key="3">
    <source>
        <dbReference type="ARBA" id="ARBA00022679"/>
    </source>
</evidence>
<evidence type="ECO:0000256" key="2">
    <source>
        <dbReference type="ARBA" id="ARBA00022475"/>
    </source>
</evidence>
<dbReference type="Pfam" id="PF03816">
    <property type="entry name" value="LytR_cpsA_psr"/>
    <property type="match status" value="1"/>
</dbReference>
<dbReference type="InterPro" id="IPR050922">
    <property type="entry name" value="LytR/CpsA/Psr_CW_biosynth"/>
</dbReference>
<comment type="similarity">
    <text evidence="1 9">Belongs to the LytR/CpsA/Psr (LCP) family.</text>
</comment>
<dbReference type="InterPro" id="IPR023734">
    <property type="entry name" value="TagU"/>
</dbReference>
<evidence type="ECO:0000313" key="13">
    <source>
        <dbReference type="Proteomes" id="UP001335737"/>
    </source>
</evidence>
<keyword evidence="6 9" id="KW-1133">Transmembrane helix</keyword>
<keyword evidence="8 9" id="KW-0961">Cell wall biogenesis/degradation</keyword>
<keyword evidence="4 9" id="KW-0812">Transmembrane</keyword>
<keyword evidence="13" id="KW-1185">Reference proteome</keyword>
<reference evidence="12 13" key="1">
    <citation type="journal article" date="2024" name="Int. J. Syst. Evol. Microbiol.">
        <title>Virgibacillus tibetensis sp. nov., isolated from salt lake on the Tibetan Plateau of China.</title>
        <authorList>
            <person name="Phurbu D."/>
            <person name="Liu Z.-X."/>
            <person name="Wang R."/>
            <person name="Zheng Y.-Y."/>
            <person name="Liu H.-C."/>
            <person name="Zhou Y.-G."/>
            <person name="Yu Y.-J."/>
            <person name="Li A.-H."/>
        </authorList>
    </citation>
    <scope>NUCLEOTIDE SEQUENCE [LARGE SCALE GENOMIC DNA]</scope>
    <source>
        <strain evidence="12 13">C22-A2</strain>
    </source>
</reference>
<sequence length="311" mass="35066">MKEKSTSPSSKKRKLGFKITLGVIFLVILGVGVYGFSVYSSVTETLKKTHEPLKRAEADQRVIDLSEGDPISILLFGVDQREGDRGRPDSLILLTANPEDQSVKMLSIPRDTYAEITGKGTKDKINHSYTYGGVDISINTIENFLDVPIDYYVEVDMDGFKELVDAVDGVTVNNTLDFFYDGTDFPVGELTLNGEEALKYSRMRSLDPKGDLGRQERQRKIIQGFIKKAVHIETLTNYGSILEVIGDNVKTNLTFDDMKEIRANYSQSRHNIEQIQLEGSGKEEEDVFYYLVSKEERTKQSETLKKHLGIE</sequence>
<dbReference type="NCBIfam" id="TIGR00350">
    <property type="entry name" value="lytR_cpsA_psr"/>
    <property type="match status" value="1"/>
</dbReference>
<dbReference type="RefSeq" id="WP_327606873.1">
    <property type="nucleotide sequence ID" value="NZ_JARZFX010000002.1"/>
</dbReference>
<evidence type="ECO:0000256" key="7">
    <source>
        <dbReference type="ARBA" id="ARBA00023136"/>
    </source>
</evidence>
<comment type="function">
    <text evidence="9">May catalyze the final step in cell wall teichoic acid biosynthesis, the transfer of the anionic cell wall polymers (APs) from their lipid-linked precursor to the cell wall peptidoglycan (PG).</text>
</comment>
<dbReference type="EC" id="2.7.8.-" evidence="9"/>
<keyword evidence="5 9" id="KW-0735">Signal-anchor</keyword>
<dbReference type="HAMAP" id="MF_01140">
    <property type="entry name" value="TagU_transferase"/>
    <property type="match status" value="1"/>
</dbReference>
<evidence type="ECO:0000256" key="9">
    <source>
        <dbReference type="HAMAP-Rule" id="MF_01140"/>
    </source>
</evidence>
<keyword evidence="7 9" id="KW-0472">Membrane</keyword>